<name>A0ABP7GWN9_9MICO</name>
<evidence type="ECO:0000256" key="3">
    <source>
        <dbReference type="ARBA" id="ARBA00023163"/>
    </source>
</evidence>
<dbReference type="RefSeq" id="WP_344785304.1">
    <property type="nucleotide sequence ID" value="NZ_BAABAF010000015.1"/>
</dbReference>
<keyword evidence="6" id="KW-1185">Reference proteome</keyword>
<reference evidence="6" key="1">
    <citation type="journal article" date="2019" name="Int. J. Syst. Evol. Microbiol.">
        <title>The Global Catalogue of Microorganisms (GCM) 10K type strain sequencing project: providing services to taxonomists for standard genome sequencing and annotation.</title>
        <authorList>
            <consortium name="The Broad Institute Genomics Platform"/>
            <consortium name="The Broad Institute Genome Sequencing Center for Infectious Disease"/>
            <person name="Wu L."/>
            <person name="Ma J."/>
        </authorList>
    </citation>
    <scope>NUCLEOTIDE SEQUENCE [LARGE SCALE GENOMIC DNA]</scope>
    <source>
        <strain evidence="6">JCM 16950</strain>
    </source>
</reference>
<dbReference type="Proteomes" id="UP001500540">
    <property type="component" value="Unassembled WGS sequence"/>
</dbReference>
<evidence type="ECO:0000313" key="5">
    <source>
        <dbReference type="EMBL" id="GAA3777689.1"/>
    </source>
</evidence>
<keyword evidence="1" id="KW-0805">Transcription regulation</keyword>
<evidence type="ECO:0000256" key="1">
    <source>
        <dbReference type="ARBA" id="ARBA00023015"/>
    </source>
</evidence>
<dbReference type="Pfam" id="PF14525">
    <property type="entry name" value="AraC_binding_2"/>
    <property type="match status" value="1"/>
</dbReference>
<dbReference type="InterPro" id="IPR035418">
    <property type="entry name" value="AraC-bd_2"/>
</dbReference>
<evidence type="ECO:0000259" key="4">
    <source>
        <dbReference type="PROSITE" id="PS01124"/>
    </source>
</evidence>
<evidence type="ECO:0000256" key="2">
    <source>
        <dbReference type="ARBA" id="ARBA00023125"/>
    </source>
</evidence>
<dbReference type="PRINTS" id="PR00032">
    <property type="entry name" value="HTHARAC"/>
</dbReference>
<feature type="domain" description="HTH araC/xylS-type" evidence="4">
    <location>
        <begin position="212"/>
        <end position="309"/>
    </location>
</feature>
<protein>
    <recommendedName>
        <fullName evidence="4">HTH araC/xylS-type domain-containing protein</fullName>
    </recommendedName>
</protein>
<proteinExistence type="predicted"/>
<organism evidence="5 6">
    <name type="scientific">Microbacterium kribbense</name>
    <dbReference type="NCBI Taxonomy" id="433645"/>
    <lineage>
        <taxon>Bacteria</taxon>
        <taxon>Bacillati</taxon>
        <taxon>Actinomycetota</taxon>
        <taxon>Actinomycetes</taxon>
        <taxon>Micrococcales</taxon>
        <taxon>Microbacteriaceae</taxon>
        <taxon>Microbacterium</taxon>
    </lineage>
</organism>
<sequence>MSMMLDTRAVAPADRSDYWSAGIAAHFFPVRVEPFDAAPFDARLSGGDVGPLFVRTISGNAHRVARTPRLVDSGDPECILLYLVRQGACRIEQDGRRCELRPGDLGAHDTSRPSVFEAPVGFDVLVFAVPKWLLGREAREVVAHTATRVGGVDTPLIRLALPLLSGIAKAADGGGVTGPAGEVAGEMLLPVIRSLYGDREGDRATSRSGLLPRMRRYALAHLHDPQLGPEQIAEAHYVSVRYVHKLFAASGGASAWIRRQRMDAAADELRATSHPVSQIAGHVGYADAASFARAFRREFGRSPREVRRS</sequence>
<dbReference type="Pfam" id="PF12833">
    <property type="entry name" value="HTH_18"/>
    <property type="match status" value="1"/>
</dbReference>
<dbReference type="PANTHER" id="PTHR46796">
    <property type="entry name" value="HTH-TYPE TRANSCRIPTIONAL ACTIVATOR RHAS-RELATED"/>
    <property type="match status" value="1"/>
</dbReference>
<keyword evidence="2" id="KW-0238">DNA-binding</keyword>
<accession>A0ABP7GWN9</accession>
<comment type="caution">
    <text evidence="5">The sequence shown here is derived from an EMBL/GenBank/DDBJ whole genome shotgun (WGS) entry which is preliminary data.</text>
</comment>
<dbReference type="SMART" id="SM00342">
    <property type="entry name" value="HTH_ARAC"/>
    <property type="match status" value="1"/>
</dbReference>
<dbReference type="InterPro" id="IPR009057">
    <property type="entry name" value="Homeodomain-like_sf"/>
</dbReference>
<gene>
    <name evidence="5" type="ORF">GCM10022240_31250</name>
</gene>
<keyword evidence="3" id="KW-0804">Transcription</keyword>
<dbReference type="EMBL" id="BAABAF010000015">
    <property type="protein sequence ID" value="GAA3777689.1"/>
    <property type="molecule type" value="Genomic_DNA"/>
</dbReference>
<dbReference type="InterPro" id="IPR050204">
    <property type="entry name" value="AraC_XylS_family_regulators"/>
</dbReference>
<dbReference type="InterPro" id="IPR018060">
    <property type="entry name" value="HTH_AraC"/>
</dbReference>
<dbReference type="SUPFAM" id="SSF46689">
    <property type="entry name" value="Homeodomain-like"/>
    <property type="match status" value="1"/>
</dbReference>
<dbReference type="PANTHER" id="PTHR46796:SF6">
    <property type="entry name" value="ARAC SUBFAMILY"/>
    <property type="match status" value="1"/>
</dbReference>
<evidence type="ECO:0000313" key="6">
    <source>
        <dbReference type="Proteomes" id="UP001500540"/>
    </source>
</evidence>
<dbReference type="Gene3D" id="1.10.10.60">
    <property type="entry name" value="Homeodomain-like"/>
    <property type="match status" value="1"/>
</dbReference>
<dbReference type="InterPro" id="IPR020449">
    <property type="entry name" value="Tscrpt_reg_AraC-type_HTH"/>
</dbReference>
<dbReference type="PROSITE" id="PS01124">
    <property type="entry name" value="HTH_ARAC_FAMILY_2"/>
    <property type="match status" value="1"/>
</dbReference>